<name>A0AB34K2M2_PRYPA</name>
<comment type="caution">
    <text evidence="7">The sequence shown here is derived from an EMBL/GenBank/DDBJ whole genome shotgun (WGS) entry which is preliminary data.</text>
</comment>
<dbReference type="Pfam" id="PF14008">
    <property type="entry name" value="Metallophos_C"/>
    <property type="match status" value="1"/>
</dbReference>
<evidence type="ECO:0000256" key="2">
    <source>
        <dbReference type="ARBA" id="ARBA00023180"/>
    </source>
</evidence>
<dbReference type="Pfam" id="PF00149">
    <property type="entry name" value="Metallophos"/>
    <property type="match status" value="1"/>
</dbReference>
<organism evidence="7 8">
    <name type="scientific">Prymnesium parvum</name>
    <name type="common">Toxic golden alga</name>
    <dbReference type="NCBI Taxonomy" id="97485"/>
    <lineage>
        <taxon>Eukaryota</taxon>
        <taxon>Haptista</taxon>
        <taxon>Haptophyta</taxon>
        <taxon>Prymnesiophyceae</taxon>
        <taxon>Prymnesiales</taxon>
        <taxon>Prymnesiaceae</taxon>
        <taxon>Prymnesium</taxon>
    </lineage>
</organism>
<reference evidence="7 8" key="1">
    <citation type="journal article" date="2024" name="Science">
        <title>Giant polyketide synthase enzymes in the biosynthesis of giant marine polyether toxins.</title>
        <authorList>
            <person name="Fallon T.R."/>
            <person name="Shende V.V."/>
            <person name="Wierzbicki I.H."/>
            <person name="Pendleton A.L."/>
            <person name="Watervoot N.F."/>
            <person name="Auber R.P."/>
            <person name="Gonzalez D.J."/>
            <person name="Wisecaver J.H."/>
            <person name="Moore B.S."/>
        </authorList>
    </citation>
    <scope>NUCLEOTIDE SEQUENCE [LARGE SCALE GENOMIC DNA]</scope>
    <source>
        <strain evidence="7 8">12B1</strain>
    </source>
</reference>
<dbReference type="InterPro" id="IPR041792">
    <property type="entry name" value="MPP_PAP"/>
</dbReference>
<dbReference type="InterPro" id="IPR029052">
    <property type="entry name" value="Metallo-depent_PP-like"/>
</dbReference>
<evidence type="ECO:0000259" key="5">
    <source>
        <dbReference type="Pfam" id="PF00149"/>
    </source>
</evidence>
<evidence type="ECO:0000256" key="3">
    <source>
        <dbReference type="SAM" id="MobiDB-lite"/>
    </source>
</evidence>
<dbReference type="CDD" id="cd00839">
    <property type="entry name" value="MPP_PAPs"/>
    <property type="match status" value="1"/>
</dbReference>
<dbReference type="SUPFAM" id="SSF56300">
    <property type="entry name" value="Metallo-dependent phosphatases"/>
    <property type="match status" value="1"/>
</dbReference>
<dbReference type="InterPro" id="IPR025733">
    <property type="entry name" value="PAPs_C"/>
</dbReference>
<dbReference type="EMBL" id="JBGBPQ010000003">
    <property type="protein sequence ID" value="KAL1527161.1"/>
    <property type="molecule type" value="Genomic_DNA"/>
</dbReference>
<sequence>MLPLSLHALALTSRYLRPASSPILSDPPPSANSSCPEQRHLTLGGPAEVVVVYATRSGRVASEVAWRCLDCPAGAAPSGTARGHAGAYSHLMSFAPYLTAPPLGEPTVSDGAVAVLQNTSGWAYDAFYAGQRGASYHDSPRAEYGLGAYNNPQAVYTSPVLHTTTLANLSAGATYAYTVGGDDVAFNFTMPLEPGASASLFPFTFALTADLGQTAVSEANMYNLLGLAQAAGAGRAVVVVAGDLSYADGYGPRWDSYARRMEPLAAHVPVLVTGGNHEYGDSEAWAAYNARYPNPYRSSGSVSNLWWSRDVGPVHLVALCSYAATHEGSLQYEWLEGDLAAVDRERTPWLVVMMHAPWYNSNAGHIAEAELMRLDMELLLNHYGTDVVLSGHVHAYERTEPVLNGCLNPCGPVYLNLGDGGNYEGTYIPWREPQPEWSAFRESSFGIGALQFVNATHASYEWRRSACEGSSEPGHINFNRTCESILWDAPGQPRDNSATASVRADVAWLERRRAACAPPPVRRLTPQSACTVRGAPPPSYPPPPPPPPRDAARFGVGALVGVAVGGAAVGGALAALVGATRASRRVRRGMVEPLHPRSERQPNAM</sequence>
<dbReference type="Proteomes" id="UP001515480">
    <property type="component" value="Unassembled WGS sequence"/>
</dbReference>
<feature type="transmembrane region" description="Helical" evidence="4">
    <location>
        <begin position="554"/>
        <end position="579"/>
    </location>
</feature>
<feature type="domain" description="Calcineurin-like phosphoesterase" evidence="5">
    <location>
        <begin position="204"/>
        <end position="396"/>
    </location>
</feature>
<dbReference type="GO" id="GO:0003993">
    <property type="term" value="F:acid phosphatase activity"/>
    <property type="evidence" value="ECO:0007669"/>
    <property type="project" value="InterPro"/>
</dbReference>
<protein>
    <recommendedName>
        <fullName evidence="9">Purple acid phosphatase</fullName>
    </recommendedName>
</protein>
<keyword evidence="4" id="KW-0472">Membrane</keyword>
<evidence type="ECO:0000256" key="1">
    <source>
        <dbReference type="ARBA" id="ARBA00022729"/>
    </source>
</evidence>
<dbReference type="PANTHER" id="PTHR22953:SF153">
    <property type="entry name" value="PURPLE ACID PHOSPHATASE"/>
    <property type="match status" value="1"/>
</dbReference>
<feature type="region of interest" description="Disordered" evidence="3">
    <location>
        <begin position="519"/>
        <end position="552"/>
    </location>
</feature>
<dbReference type="Gene3D" id="3.60.21.10">
    <property type="match status" value="1"/>
</dbReference>
<proteinExistence type="predicted"/>
<dbReference type="PANTHER" id="PTHR22953">
    <property type="entry name" value="ACID PHOSPHATASE RELATED"/>
    <property type="match status" value="1"/>
</dbReference>
<evidence type="ECO:0008006" key="9">
    <source>
        <dbReference type="Google" id="ProtNLM"/>
    </source>
</evidence>
<evidence type="ECO:0000313" key="7">
    <source>
        <dbReference type="EMBL" id="KAL1527161.1"/>
    </source>
</evidence>
<keyword evidence="1" id="KW-0732">Signal</keyword>
<dbReference type="AlphaFoldDB" id="A0AB34K2M2"/>
<feature type="compositionally biased region" description="Pro residues" evidence="3">
    <location>
        <begin position="535"/>
        <end position="549"/>
    </location>
</feature>
<dbReference type="InterPro" id="IPR039331">
    <property type="entry name" value="PAPs-like"/>
</dbReference>
<keyword evidence="2" id="KW-0325">Glycoprotein</keyword>
<keyword evidence="4" id="KW-1133">Transmembrane helix</keyword>
<dbReference type="InterPro" id="IPR004843">
    <property type="entry name" value="Calcineurin-like_PHP"/>
</dbReference>
<evidence type="ECO:0000259" key="6">
    <source>
        <dbReference type="Pfam" id="PF14008"/>
    </source>
</evidence>
<gene>
    <name evidence="7" type="ORF">AB1Y20_015841</name>
</gene>
<evidence type="ECO:0000313" key="8">
    <source>
        <dbReference type="Proteomes" id="UP001515480"/>
    </source>
</evidence>
<keyword evidence="4" id="KW-0812">Transmembrane</keyword>
<feature type="domain" description="Purple acid phosphatase C-terminal" evidence="6">
    <location>
        <begin position="411"/>
        <end position="466"/>
    </location>
</feature>
<keyword evidence="8" id="KW-1185">Reference proteome</keyword>
<accession>A0AB34K2M2</accession>
<evidence type="ECO:0000256" key="4">
    <source>
        <dbReference type="SAM" id="Phobius"/>
    </source>
</evidence>